<feature type="transmembrane region" description="Helical" evidence="1">
    <location>
        <begin position="57"/>
        <end position="81"/>
    </location>
</feature>
<gene>
    <name evidence="2" type="ORF">ACFFH7_45545</name>
</gene>
<organism evidence="2 3">
    <name type="scientific">Kutzneria chonburiensis</name>
    <dbReference type="NCBI Taxonomy" id="1483604"/>
    <lineage>
        <taxon>Bacteria</taxon>
        <taxon>Bacillati</taxon>
        <taxon>Actinomycetota</taxon>
        <taxon>Actinomycetes</taxon>
        <taxon>Pseudonocardiales</taxon>
        <taxon>Pseudonocardiaceae</taxon>
        <taxon>Kutzneria</taxon>
    </lineage>
</organism>
<evidence type="ECO:0000256" key="1">
    <source>
        <dbReference type="SAM" id="Phobius"/>
    </source>
</evidence>
<sequence>MTRRRTALILLAVAAANALAVLIGVGGPWRLVLTVLFALTVPGWAIVAYLRPVRQSYVWTVAVAVSLALSILLSQAMLSLHYWHPEAALLVFALVCMVPLAHHVVRAAQ</sequence>
<name>A0ABV6N8B0_9PSEU</name>
<feature type="transmembrane region" description="Helical" evidence="1">
    <location>
        <begin position="87"/>
        <end position="105"/>
    </location>
</feature>
<keyword evidence="1" id="KW-0812">Transmembrane</keyword>
<dbReference type="Proteomes" id="UP001589810">
    <property type="component" value="Unassembled WGS sequence"/>
</dbReference>
<dbReference type="RefSeq" id="WP_273940577.1">
    <property type="nucleotide sequence ID" value="NZ_CP097263.1"/>
</dbReference>
<proteinExistence type="predicted"/>
<feature type="transmembrane region" description="Helical" evidence="1">
    <location>
        <begin position="30"/>
        <end position="50"/>
    </location>
</feature>
<accession>A0ABV6N8B0</accession>
<evidence type="ECO:0000313" key="3">
    <source>
        <dbReference type="Proteomes" id="UP001589810"/>
    </source>
</evidence>
<keyword evidence="3" id="KW-1185">Reference proteome</keyword>
<keyword evidence="1" id="KW-1133">Transmembrane helix</keyword>
<dbReference type="EMBL" id="JBHLUD010000020">
    <property type="protein sequence ID" value="MFC0548841.1"/>
    <property type="molecule type" value="Genomic_DNA"/>
</dbReference>
<keyword evidence="1" id="KW-0472">Membrane</keyword>
<evidence type="ECO:0000313" key="2">
    <source>
        <dbReference type="EMBL" id="MFC0548841.1"/>
    </source>
</evidence>
<comment type="caution">
    <text evidence="2">The sequence shown here is derived from an EMBL/GenBank/DDBJ whole genome shotgun (WGS) entry which is preliminary data.</text>
</comment>
<reference evidence="2 3" key="1">
    <citation type="submission" date="2024-09" db="EMBL/GenBank/DDBJ databases">
        <authorList>
            <person name="Sun Q."/>
            <person name="Mori K."/>
        </authorList>
    </citation>
    <scope>NUCLEOTIDE SEQUENCE [LARGE SCALE GENOMIC DNA]</scope>
    <source>
        <strain evidence="2 3">TBRC 1432</strain>
    </source>
</reference>
<protein>
    <submittedName>
        <fullName evidence="2">Uncharacterized protein</fullName>
    </submittedName>
</protein>